<evidence type="ECO:0000313" key="8">
    <source>
        <dbReference type="Proteomes" id="UP000188354"/>
    </source>
</evidence>
<keyword evidence="6" id="KW-0175">Coiled coil</keyword>
<proteinExistence type="inferred from homology"/>
<protein>
    <submittedName>
        <fullName evidence="7">Uncharacterized protein</fullName>
    </submittedName>
</protein>
<feature type="coiled-coil region" evidence="6">
    <location>
        <begin position="263"/>
        <end position="290"/>
    </location>
</feature>
<dbReference type="GO" id="GO:0002949">
    <property type="term" value="P:tRNA threonylcarbamoyladenosine modification"/>
    <property type="evidence" value="ECO:0007669"/>
    <property type="project" value="TreeGrafter"/>
</dbReference>
<dbReference type="AlphaFoldDB" id="A0A4P1RJ40"/>
<dbReference type="GO" id="GO:0005634">
    <property type="term" value="C:nucleus"/>
    <property type="evidence" value="ECO:0007669"/>
    <property type="project" value="UniProtKB-SubCell"/>
</dbReference>
<reference evidence="7 8" key="1">
    <citation type="journal article" date="2017" name="Plant Biotechnol. J.">
        <title>A comprehensive draft genome sequence for lupin (Lupinus angustifolius), an emerging health food: insights into plant-microbe interactions and legume evolution.</title>
        <authorList>
            <person name="Hane J.K."/>
            <person name="Ming Y."/>
            <person name="Kamphuis L.G."/>
            <person name="Nelson M.N."/>
            <person name="Garg G."/>
            <person name="Atkins C.A."/>
            <person name="Bayer P.E."/>
            <person name="Bravo A."/>
            <person name="Bringans S."/>
            <person name="Cannon S."/>
            <person name="Edwards D."/>
            <person name="Foley R."/>
            <person name="Gao L.L."/>
            <person name="Harrison M.J."/>
            <person name="Huang W."/>
            <person name="Hurgobin B."/>
            <person name="Li S."/>
            <person name="Liu C.W."/>
            <person name="McGrath A."/>
            <person name="Morahan G."/>
            <person name="Murray J."/>
            <person name="Weller J."/>
            <person name="Jian J."/>
            <person name="Singh K.B."/>
        </authorList>
    </citation>
    <scope>NUCLEOTIDE SEQUENCE [LARGE SCALE GENOMIC DNA]</scope>
    <source>
        <strain evidence="8">cv. Tanjil</strain>
        <tissue evidence="7">Whole plant</tissue>
    </source>
</reference>
<keyword evidence="4 5" id="KW-0539">Nucleus</keyword>
<dbReference type="PANTHER" id="PTHR15840">
    <property type="entry name" value="CGI-121 FAMILY MEMBER"/>
    <property type="match status" value="1"/>
</dbReference>
<evidence type="ECO:0000256" key="6">
    <source>
        <dbReference type="SAM" id="Coils"/>
    </source>
</evidence>
<organism evidence="7 8">
    <name type="scientific">Lupinus angustifolius</name>
    <name type="common">Narrow-leaved blue lupine</name>
    <dbReference type="NCBI Taxonomy" id="3871"/>
    <lineage>
        <taxon>Eukaryota</taxon>
        <taxon>Viridiplantae</taxon>
        <taxon>Streptophyta</taxon>
        <taxon>Embryophyta</taxon>
        <taxon>Tracheophyta</taxon>
        <taxon>Spermatophyta</taxon>
        <taxon>Magnoliopsida</taxon>
        <taxon>eudicotyledons</taxon>
        <taxon>Gunneridae</taxon>
        <taxon>Pentapetalae</taxon>
        <taxon>rosids</taxon>
        <taxon>fabids</taxon>
        <taxon>Fabales</taxon>
        <taxon>Fabaceae</taxon>
        <taxon>Papilionoideae</taxon>
        <taxon>50 kb inversion clade</taxon>
        <taxon>genistoids sensu lato</taxon>
        <taxon>core genistoids</taxon>
        <taxon>Genisteae</taxon>
        <taxon>Lupinus</taxon>
    </lineage>
</organism>
<dbReference type="GO" id="GO:0005829">
    <property type="term" value="C:cytosol"/>
    <property type="evidence" value="ECO:0007669"/>
    <property type="project" value="TreeGrafter"/>
</dbReference>
<dbReference type="PANTHER" id="PTHR15840:SF10">
    <property type="entry name" value="EKC_KEOPS COMPLEX SUBUNIT TPRKB"/>
    <property type="match status" value="1"/>
</dbReference>
<dbReference type="Proteomes" id="UP000188354">
    <property type="component" value="Chromosome LG05"/>
</dbReference>
<evidence type="ECO:0000256" key="1">
    <source>
        <dbReference type="ARBA" id="ARBA00004123"/>
    </source>
</evidence>
<keyword evidence="8" id="KW-1185">Reference proteome</keyword>
<comment type="similarity">
    <text evidence="2 5">Belongs to the CGI121/TPRKB family.</text>
</comment>
<dbReference type="Pfam" id="PF08617">
    <property type="entry name" value="CGI-121"/>
    <property type="match status" value="2"/>
</dbReference>
<dbReference type="Gramene" id="OIW11553">
    <property type="protein sequence ID" value="OIW11553"/>
    <property type="gene ID" value="TanjilG_26919"/>
</dbReference>
<dbReference type="InterPro" id="IPR013926">
    <property type="entry name" value="CGI121/TPRKB"/>
</dbReference>
<evidence type="ECO:0000256" key="2">
    <source>
        <dbReference type="ARBA" id="ARBA00005546"/>
    </source>
</evidence>
<dbReference type="InterPro" id="IPR036504">
    <property type="entry name" value="CGI121/TPRKB_sf"/>
</dbReference>
<name>A0A4P1RJ40_LUPAN</name>
<comment type="subcellular location">
    <subcellularLocation>
        <location evidence="1">Nucleus</location>
    </subcellularLocation>
</comment>
<dbReference type="STRING" id="3871.A0A4P1RJ40"/>
<keyword evidence="3" id="KW-0819">tRNA processing</keyword>
<gene>
    <name evidence="7" type="ORF">TanjilG_26919</name>
</gene>
<feature type="coiled-coil region" evidence="6">
    <location>
        <begin position="115"/>
        <end position="142"/>
    </location>
</feature>
<evidence type="ECO:0000256" key="4">
    <source>
        <dbReference type="ARBA" id="ARBA00023242"/>
    </source>
</evidence>
<dbReference type="Gene3D" id="3.30.2380.10">
    <property type="entry name" value="CGI121/TPRKB"/>
    <property type="match status" value="2"/>
</dbReference>
<evidence type="ECO:0000256" key="5">
    <source>
        <dbReference type="RuleBase" id="RU004398"/>
    </source>
</evidence>
<dbReference type="SUPFAM" id="SSF143870">
    <property type="entry name" value="PF0523-like"/>
    <property type="match status" value="2"/>
</dbReference>
<sequence>MKLFNINGTSLSVALYTDVTNSKELLESMQAGTLEPEVAFLNASLVPDIFPVLAAAHKTLVAKSRDSLTTRTPHSELVYNYSGSKHITESLKRCGISDSTTYILAARFDANPDAIQGIEKLINGKEIDLEELEGRANRSQIQKHYKISAPELGVSSLSDAITCRIAARDALELLESMQAGTLEPEVAFLNASLVPDIFPVLAAAHKTLVAKSRDSLTTRTPHSELVYNYSGSKHITESLKRCGISDSTTYILAARFDANPDAIQGIEKLINGKEIDLEELEGRANRSQIQKHYKISAPELGVSSLSDAITCRIAARDAL</sequence>
<dbReference type="GO" id="GO:0000408">
    <property type="term" value="C:EKC/KEOPS complex"/>
    <property type="evidence" value="ECO:0007669"/>
    <property type="project" value="TreeGrafter"/>
</dbReference>
<dbReference type="EMBL" id="CM007365">
    <property type="protein sequence ID" value="OIW11553.1"/>
    <property type="molecule type" value="Genomic_DNA"/>
</dbReference>
<evidence type="ECO:0000313" key="7">
    <source>
        <dbReference type="EMBL" id="OIW11553.1"/>
    </source>
</evidence>
<evidence type="ECO:0000256" key="3">
    <source>
        <dbReference type="ARBA" id="ARBA00022694"/>
    </source>
</evidence>
<accession>A0A4P1RJ40</accession>